<gene>
    <name evidence="10" type="primary">rsgA</name>
    <name evidence="14" type="ORF">AX660_16415</name>
</gene>
<dbReference type="NCBIfam" id="TIGR00157">
    <property type="entry name" value="ribosome small subunit-dependent GTPase A"/>
    <property type="match status" value="1"/>
</dbReference>
<dbReference type="Proteomes" id="UP000070299">
    <property type="component" value="Unassembled WGS sequence"/>
</dbReference>
<evidence type="ECO:0000256" key="1">
    <source>
        <dbReference type="ARBA" id="ARBA00022490"/>
    </source>
</evidence>
<evidence type="ECO:0000256" key="9">
    <source>
        <dbReference type="ARBA" id="ARBA00023134"/>
    </source>
</evidence>
<evidence type="ECO:0000256" key="10">
    <source>
        <dbReference type="HAMAP-Rule" id="MF_01820"/>
    </source>
</evidence>
<dbReference type="PROSITE" id="PS50936">
    <property type="entry name" value="ENGC_GTPASE"/>
    <property type="match status" value="1"/>
</dbReference>
<dbReference type="OrthoDB" id="9809485at2"/>
<dbReference type="EC" id="3.6.1.-" evidence="10"/>
<feature type="domain" description="EngC GTPase" evidence="12">
    <location>
        <begin position="101"/>
        <end position="248"/>
    </location>
</feature>
<dbReference type="InterPro" id="IPR030378">
    <property type="entry name" value="G_CP_dom"/>
</dbReference>
<name>A0A136A079_9ALTE</name>
<dbReference type="Gene3D" id="3.40.50.300">
    <property type="entry name" value="P-loop containing nucleotide triphosphate hydrolases"/>
    <property type="match status" value="1"/>
</dbReference>
<dbReference type="STRING" id="1799789.AX660_16415"/>
<dbReference type="CDD" id="cd01854">
    <property type="entry name" value="YjeQ_EngC"/>
    <property type="match status" value="1"/>
</dbReference>
<dbReference type="InterPro" id="IPR010914">
    <property type="entry name" value="RsgA_GTPase_dom"/>
</dbReference>
<dbReference type="AlphaFoldDB" id="A0A136A079"/>
<evidence type="ECO:0000256" key="7">
    <source>
        <dbReference type="ARBA" id="ARBA00022833"/>
    </source>
</evidence>
<evidence type="ECO:0000256" key="8">
    <source>
        <dbReference type="ARBA" id="ARBA00022884"/>
    </source>
</evidence>
<dbReference type="GO" id="GO:0042274">
    <property type="term" value="P:ribosomal small subunit biogenesis"/>
    <property type="evidence" value="ECO:0007669"/>
    <property type="project" value="UniProtKB-UniRule"/>
</dbReference>
<accession>A0A136A079</accession>
<dbReference type="PANTHER" id="PTHR32120">
    <property type="entry name" value="SMALL RIBOSOMAL SUBUNIT BIOGENESIS GTPASE RSGA"/>
    <property type="match status" value="1"/>
</dbReference>
<feature type="binding site" evidence="10">
    <location>
        <position position="278"/>
    </location>
    <ligand>
        <name>Zn(2+)</name>
        <dbReference type="ChEBI" id="CHEBI:29105"/>
    </ligand>
</feature>
<keyword evidence="1 10" id="KW-0963">Cytoplasm</keyword>
<feature type="compositionally biased region" description="Basic and acidic residues" evidence="11">
    <location>
        <begin position="320"/>
        <end position="329"/>
    </location>
</feature>
<keyword evidence="6 10" id="KW-0378">Hydrolase</keyword>
<dbReference type="Gene3D" id="1.10.40.50">
    <property type="entry name" value="Probable gtpase engc, domain 3"/>
    <property type="match status" value="1"/>
</dbReference>
<feature type="binding site" evidence="10">
    <location>
        <position position="280"/>
    </location>
    <ligand>
        <name>Zn(2+)</name>
        <dbReference type="ChEBI" id="CHEBI:29105"/>
    </ligand>
</feature>
<comment type="similarity">
    <text evidence="10">Belongs to the TRAFAC class YlqF/YawG GTPase family. RsgA subfamily.</text>
</comment>
<dbReference type="EMBL" id="LSNE01000006">
    <property type="protein sequence ID" value="KXI28659.1"/>
    <property type="molecule type" value="Genomic_DNA"/>
</dbReference>
<dbReference type="PROSITE" id="PS51721">
    <property type="entry name" value="G_CP"/>
    <property type="match status" value="1"/>
</dbReference>
<evidence type="ECO:0000256" key="2">
    <source>
        <dbReference type="ARBA" id="ARBA00022517"/>
    </source>
</evidence>
<evidence type="ECO:0000256" key="3">
    <source>
        <dbReference type="ARBA" id="ARBA00022723"/>
    </source>
</evidence>
<dbReference type="InterPro" id="IPR004881">
    <property type="entry name" value="Ribosome_biogen_GTPase_RsgA"/>
</dbReference>
<feature type="binding site" evidence="10">
    <location>
        <begin position="140"/>
        <end position="143"/>
    </location>
    <ligand>
        <name>GTP</name>
        <dbReference type="ChEBI" id="CHEBI:37565"/>
    </ligand>
</feature>
<comment type="cofactor">
    <cofactor evidence="10">
        <name>Zn(2+)</name>
        <dbReference type="ChEBI" id="CHEBI:29105"/>
    </cofactor>
    <text evidence="10">Binds 1 zinc ion per subunit.</text>
</comment>
<keyword evidence="5 10" id="KW-0547">Nucleotide-binding</keyword>
<comment type="caution">
    <text evidence="14">The sequence shown here is derived from an EMBL/GenBank/DDBJ whole genome shotgun (WGS) entry which is preliminary data.</text>
</comment>
<organism evidence="14 15">
    <name type="scientific">Paraglaciecola hydrolytica</name>
    <dbReference type="NCBI Taxonomy" id="1799789"/>
    <lineage>
        <taxon>Bacteria</taxon>
        <taxon>Pseudomonadati</taxon>
        <taxon>Pseudomonadota</taxon>
        <taxon>Gammaproteobacteria</taxon>
        <taxon>Alteromonadales</taxon>
        <taxon>Alteromonadaceae</taxon>
        <taxon>Paraglaciecola</taxon>
    </lineage>
</organism>
<dbReference type="GO" id="GO:0005525">
    <property type="term" value="F:GTP binding"/>
    <property type="evidence" value="ECO:0007669"/>
    <property type="project" value="UniProtKB-UniRule"/>
</dbReference>
<evidence type="ECO:0000259" key="13">
    <source>
        <dbReference type="PROSITE" id="PS51721"/>
    </source>
</evidence>
<feature type="domain" description="CP-type G" evidence="13">
    <location>
        <begin position="95"/>
        <end position="250"/>
    </location>
</feature>
<dbReference type="GO" id="GO:0003924">
    <property type="term" value="F:GTPase activity"/>
    <property type="evidence" value="ECO:0007669"/>
    <property type="project" value="UniProtKB-UniRule"/>
</dbReference>
<keyword evidence="3 10" id="KW-0479">Metal-binding</keyword>
<dbReference type="SUPFAM" id="SSF52540">
    <property type="entry name" value="P-loop containing nucleoside triphosphate hydrolases"/>
    <property type="match status" value="1"/>
</dbReference>
<feature type="region of interest" description="Disordered" evidence="11">
    <location>
        <begin position="313"/>
        <end position="347"/>
    </location>
</feature>
<keyword evidence="9 10" id="KW-0342">GTP-binding</keyword>
<dbReference type="GO" id="GO:0046872">
    <property type="term" value="F:metal ion binding"/>
    <property type="evidence" value="ECO:0007669"/>
    <property type="project" value="UniProtKB-KW"/>
</dbReference>
<keyword evidence="2 10" id="KW-0690">Ribosome biogenesis</keyword>
<comment type="subunit">
    <text evidence="10">Monomer. Associates with 30S ribosomal subunit, binds 16S rRNA.</text>
</comment>
<reference evidence="15" key="1">
    <citation type="submission" date="2016-02" db="EMBL/GenBank/DDBJ databases">
        <authorList>
            <person name="Schultz-Johansen M."/>
            <person name="Glaring M.A."/>
            <person name="Bech P.K."/>
            <person name="Stougaard P."/>
        </authorList>
    </citation>
    <scope>NUCLEOTIDE SEQUENCE [LARGE SCALE GENOMIC DNA]</scope>
    <source>
        <strain evidence="15">S66</strain>
    </source>
</reference>
<comment type="function">
    <text evidence="10">One of several proteins that assist in the late maturation steps of the functional core of the 30S ribosomal subunit. Helps release RbfA from mature subunits. May play a role in the assembly of ribosomal proteins into the subunit. Circularly permuted GTPase that catalyzes slow GTP hydrolysis, GTPase activity is stimulated by the 30S ribosomal subunit.</text>
</comment>
<evidence type="ECO:0000256" key="5">
    <source>
        <dbReference type="ARBA" id="ARBA00022741"/>
    </source>
</evidence>
<feature type="binding site" evidence="10">
    <location>
        <position position="273"/>
    </location>
    <ligand>
        <name>Zn(2+)</name>
        <dbReference type="ChEBI" id="CHEBI:29105"/>
    </ligand>
</feature>
<dbReference type="RefSeq" id="WP_068377790.1">
    <property type="nucleotide sequence ID" value="NZ_LSNE01000006.1"/>
</dbReference>
<keyword evidence="8 10" id="KW-0694">RNA-binding</keyword>
<proteinExistence type="inferred from homology"/>
<keyword evidence="4 10" id="KW-0699">rRNA-binding</keyword>
<keyword evidence="7 10" id="KW-0862">Zinc</keyword>
<sequence>MNTNYSLPQLGWQTTFQQQLTLDDIGTTIIARVSEHHRNRYQLLTEQGEITLLITANLPVMTVGDWLLLSPQLQFIRLLERRSLFQRKAAGSKINTQLIAANIDTVMIVCSLNDDFNLSRIERYLALCHEAQAEVLVILTKADLCADAEVLKQEVQQLSSLLIIETINALDLTSVAVLTPWCKTGKTLAFMGSSGVGKSTLVNTLLGQPIQLTGEIRHDDSKGKHTTTGRSLHMMDNGCLLLDTPGMREIQLADCASGVAETFAEISSLASHCRFNDCSHNNEPGCQIQSALNRGDIDERRLRNYQKLLREQQRNNASLAERRAKDKTMGKLHHSIQNAARKYKNQE</sequence>
<evidence type="ECO:0000256" key="11">
    <source>
        <dbReference type="SAM" id="MobiDB-lite"/>
    </source>
</evidence>
<dbReference type="GO" id="GO:0005737">
    <property type="term" value="C:cytoplasm"/>
    <property type="evidence" value="ECO:0007669"/>
    <property type="project" value="UniProtKB-SubCell"/>
</dbReference>
<feature type="binding site" evidence="10">
    <location>
        <position position="286"/>
    </location>
    <ligand>
        <name>Zn(2+)</name>
        <dbReference type="ChEBI" id="CHEBI:29105"/>
    </ligand>
</feature>
<evidence type="ECO:0000259" key="12">
    <source>
        <dbReference type="PROSITE" id="PS50936"/>
    </source>
</evidence>
<evidence type="ECO:0000313" key="15">
    <source>
        <dbReference type="Proteomes" id="UP000070299"/>
    </source>
</evidence>
<evidence type="ECO:0000313" key="14">
    <source>
        <dbReference type="EMBL" id="KXI28659.1"/>
    </source>
</evidence>
<protein>
    <recommendedName>
        <fullName evidence="10">Small ribosomal subunit biogenesis GTPase RsgA</fullName>
        <ecNumber evidence="10">3.6.1.-</ecNumber>
    </recommendedName>
</protein>
<dbReference type="GO" id="GO:0019843">
    <property type="term" value="F:rRNA binding"/>
    <property type="evidence" value="ECO:0007669"/>
    <property type="project" value="UniProtKB-KW"/>
</dbReference>
<evidence type="ECO:0000256" key="6">
    <source>
        <dbReference type="ARBA" id="ARBA00022801"/>
    </source>
</evidence>
<feature type="binding site" evidence="10">
    <location>
        <begin position="192"/>
        <end position="200"/>
    </location>
    <ligand>
        <name>GTP</name>
        <dbReference type="ChEBI" id="CHEBI:37565"/>
    </ligand>
</feature>
<dbReference type="PANTHER" id="PTHR32120:SF10">
    <property type="entry name" value="SMALL RIBOSOMAL SUBUNIT BIOGENESIS GTPASE RSGA"/>
    <property type="match status" value="1"/>
</dbReference>
<dbReference type="HAMAP" id="MF_01820">
    <property type="entry name" value="GTPase_RsgA"/>
    <property type="match status" value="1"/>
</dbReference>
<keyword evidence="15" id="KW-1185">Reference proteome</keyword>
<evidence type="ECO:0000256" key="4">
    <source>
        <dbReference type="ARBA" id="ARBA00022730"/>
    </source>
</evidence>
<comment type="subcellular location">
    <subcellularLocation>
        <location evidence="10">Cytoplasm</location>
    </subcellularLocation>
</comment>
<dbReference type="Pfam" id="PF03193">
    <property type="entry name" value="RsgA_GTPase"/>
    <property type="match status" value="1"/>
</dbReference>
<dbReference type="InterPro" id="IPR027417">
    <property type="entry name" value="P-loop_NTPase"/>
</dbReference>